<dbReference type="PANTHER" id="PTHR43068:SF1">
    <property type="entry name" value="SLR1854 PROTEIN"/>
    <property type="match status" value="1"/>
</dbReference>
<comment type="caution">
    <text evidence="1">The sequence shown here is derived from an EMBL/GenBank/DDBJ whole genome shotgun (WGS) entry which is preliminary data.</text>
</comment>
<proteinExistence type="predicted"/>
<reference evidence="1 2" key="1">
    <citation type="submission" date="2016-03" db="EMBL/GenBank/DDBJ databases">
        <authorList>
            <person name="Ploux O."/>
        </authorList>
    </citation>
    <scope>NUCLEOTIDE SEQUENCE [LARGE SCALE GENOMIC DNA]</scope>
    <source>
        <strain evidence="1 2">EC13</strain>
    </source>
</reference>
<keyword evidence="1" id="KW-0808">Transferase</keyword>
<sequence>MGAAEFRLKKVLMPLPKKDFDPTEAAVPWRTLSRAGVQIYFATSDGGKATCDDRMISGDGLGVLAPLLVADKNAQAAYEDMIQCSEFRSPLKWENAREVDFDGLILPGGHAPGMKEYLESPVLQSQTAAFFERGKPVGAICHGVVLVARSKCGNGQSVLYGRKTTSLLQSQELLAWNLTRWWLGDYYRTYPQTVEAEVRQSLQAPQDFLRGPLPLSRDSDSSLSAGFAVCDENYVSARWPGDAHLFARKFLERLLT</sequence>
<dbReference type="AlphaFoldDB" id="A0A161PRD7"/>
<dbReference type="InterPro" id="IPR029062">
    <property type="entry name" value="Class_I_gatase-like"/>
</dbReference>
<dbReference type="GO" id="GO:0016740">
    <property type="term" value="F:transferase activity"/>
    <property type="evidence" value="ECO:0007669"/>
    <property type="project" value="UniProtKB-KW"/>
</dbReference>
<dbReference type="PANTHER" id="PTHR43068">
    <property type="entry name" value="SLR1854 PROTEIN"/>
    <property type="match status" value="1"/>
</dbReference>
<gene>
    <name evidence="1" type="ORF">AZI87_13965</name>
</gene>
<dbReference type="OrthoDB" id="9792284at2"/>
<dbReference type="EMBL" id="LUKD01000006">
    <property type="protein sequence ID" value="KYG64334.1"/>
    <property type="molecule type" value="Genomic_DNA"/>
</dbReference>
<dbReference type="Gene3D" id="3.40.50.880">
    <property type="match status" value="1"/>
</dbReference>
<dbReference type="InterPro" id="IPR032633">
    <property type="entry name" value="ThiJ-like"/>
</dbReference>
<evidence type="ECO:0000313" key="2">
    <source>
        <dbReference type="Proteomes" id="UP000075799"/>
    </source>
</evidence>
<name>A0A161PRD7_BDEBC</name>
<accession>A0A161PRD7</accession>
<organism evidence="1 2">
    <name type="scientific">Bdellovibrio bacteriovorus</name>
    <dbReference type="NCBI Taxonomy" id="959"/>
    <lineage>
        <taxon>Bacteria</taxon>
        <taxon>Pseudomonadati</taxon>
        <taxon>Bdellovibrionota</taxon>
        <taxon>Bdellovibrionia</taxon>
        <taxon>Bdellovibrionales</taxon>
        <taxon>Pseudobdellovibrionaceae</taxon>
        <taxon>Bdellovibrio</taxon>
    </lineage>
</organism>
<dbReference type="Pfam" id="PF17124">
    <property type="entry name" value="ThiJ_like"/>
    <property type="match status" value="1"/>
</dbReference>
<evidence type="ECO:0000313" key="1">
    <source>
        <dbReference type="EMBL" id="KYG64334.1"/>
    </source>
</evidence>
<keyword evidence="1" id="KW-0315">Glutamine amidotransferase</keyword>
<dbReference type="SUPFAM" id="SSF52317">
    <property type="entry name" value="Class I glutamine amidotransferase-like"/>
    <property type="match status" value="1"/>
</dbReference>
<dbReference type="Proteomes" id="UP000075799">
    <property type="component" value="Unassembled WGS sequence"/>
</dbReference>
<protein>
    <submittedName>
        <fullName evidence="1">Glutamine amidotransferase</fullName>
    </submittedName>
</protein>